<dbReference type="CDD" id="cd16936">
    <property type="entry name" value="HATPase_RsbW-like"/>
    <property type="match status" value="1"/>
</dbReference>
<dbReference type="PANTHER" id="PTHR35526">
    <property type="entry name" value="ANTI-SIGMA-F FACTOR RSBW-RELATED"/>
    <property type="match status" value="1"/>
</dbReference>
<evidence type="ECO:0000259" key="2">
    <source>
        <dbReference type="Pfam" id="PF13581"/>
    </source>
</evidence>
<dbReference type="GO" id="GO:0004674">
    <property type="term" value="F:protein serine/threonine kinase activity"/>
    <property type="evidence" value="ECO:0007669"/>
    <property type="project" value="UniProtKB-KW"/>
</dbReference>
<dbReference type="Gene3D" id="3.30.565.10">
    <property type="entry name" value="Histidine kinase-like ATPase, C-terminal domain"/>
    <property type="match status" value="1"/>
</dbReference>
<sequence>MSILLSILFGLLVNECCELSPWIARRVVRWAAYRRYRNPVRARIRAEELAGVIDARPGKLFKLMTALAFGAVAAAVWISRNALCRAPKQVQRLVHKHMPQLSDGPSVLSAGVHALYPPTAESVAGALRLVDEVCVSLNENGLRHLARLVASELVANAVEHAGGEIGFSVDCDGSSLKISVRDESSAPPRAHRVSEGLRGRGLRVVQAAAAECGWTLEPGGGKTVWATIPLTLRS</sequence>
<evidence type="ECO:0000313" key="4">
    <source>
        <dbReference type="Proteomes" id="UP000239209"/>
    </source>
</evidence>
<dbReference type="SUPFAM" id="SSF55874">
    <property type="entry name" value="ATPase domain of HSP90 chaperone/DNA topoisomerase II/histidine kinase"/>
    <property type="match status" value="1"/>
</dbReference>
<dbReference type="EMBL" id="PVZG01000005">
    <property type="protein sequence ID" value="PRY30249.1"/>
    <property type="molecule type" value="Genomic_DNA"/>
</dbReference>
<evidence type="ECO:0000256" key="1">
    <source>
        <dbReference type="ARBA" id="ARBA00022527"/>
    </source>
</evidence>
<protein>
    <recommendedName>
        <fullName evidence="2">Histidine kinase/HSP90-like ATPase domain-containing protein</fullName>
    </recommendedName>
</protein>
<dbReference type="PANTHER" id="PTHR35526:SF3">
    <property type="entry name" value="ANTI-SIGMA-F FACTOR RSBW"/>
    <property type="match status" value="1"/>
</dbReference>
<gene>
    <name evidence="3" type="ORF">CLV70_105419</name>
</gene>
<accession>A0A2T0S9Z8</accession>
<dbReference type="InterPro" id="IPR003594">
    <property type="entry name" value="HATPase_dom"/>
</dbReference>
<dbReference type="OrthoDB" id="3364147at2"/>
<keyword evidence="1" id="KW-0723">Serine/threonine-protein kinase</keyword>
<keyword evidence="4" id="KW-1185">Reference proteome</keyword>
<keyword evidence="1" id="KW-0418">Kinase</keyword>
<dbReference type="Proteomes" id="UP000239209">
    <property type="component" value="Unassembled WGS sequence"/>
</dbReference>
<name>A0A2T0S9Z8_9ACTN</name>
<evidence type="ECO:0000313" key="3">
    <source>
        <dbReference type="EMBL" id="PRY30249.1"/>
    </source>
</evidence>
<dbReference type="RefSeq" id="WP_106126890.1">
    <property type="nucleotide sequence ID" value="NZ_PVZG01000005.1"/>
</dbReference>
<organism evidence="3 4">
    <name type="scientific">Pseudosporangium ferrugineum</name>
    <dbReference type="NCBI Taxonomy" id="439699"/>
    <lineage>
        <taxon>Bacteria</taxon>
        <taxon>Bacillati</taxon>
        <taxon>Actinomycetota</taxon>
        <taxon>Actinomycetes</taxon>
        <taxon>Micromonosporales</taxon>
        <taxon>Micromonosporaceae</taxon>
        <taxon>Pseudosporangium</taxon>
    </lineage>
</organism>
<dbReference type="InterPro" id="IPR036890">
    <property type="entry name" value="HATPase_C_sf"/>
</dbReference>
<dbReference type="AlphaFoldDB" id="A0A2T0S9Z8"/>
<keyword evidence="1" id="KW-0808">Transferase</keyword>
<proteinExistence type="predicted"/>
<feature type="domain" description="Histidine kinase/HSP90-like ATPase" evidence="2">
    <location>
        <begin position="117"/>
        <end position="227"/>
    </location>
</feature>
<dbReference type="InterPro" id="IPR050267">
    <property type="entry name" value="Anti-sigma-factor_SerPK"/>
</dbReference>
<dbReference type="Pfam" id="PF13581">
    <property type="entry name" value="HATPase_c_2"/>
    <property type="match status" value="1"/>
</dbReference>
<reference evidence="3 4" key="1">
    <citation type="submission" date="2018-03" db="EMBL/GenBank/DDBJ databases">
        <title>Genomic Encyclopedia of Archaeal and Bacterial Type Strains, Phase II (KMG-II): from individual species to whole genera.</title>
        <authorList>
            <person name="Goeker M."/>
        </authorList>
    </citation>
    <scope>NUCLEOTIDE SEQUENCE [LARGE SCALE GENOMIC DNA]</scope>
    <source>
        <strain evidence="3 4">DSM 45348</strain>
    </source>
</reference>
<comment type="caution">
    <text evidence="3">The sequence shown here is derived from an EMBL/GenBank/DDBJ whole genome shotgun (WGS) entry which is preliminary data.</text>
</comment>